<keyword evidence="6" id="KW-1185">Reference proteome</keyword>
<reference evidence="5 6" key="1">
    <citation type="submission" date="2016-10" db="EMBL/GenBank/DDBJ databases">
        <authorList>
            <person name="de Groot N.N."/>
        </authorList>
    </citation>
    <scope>NUCLEOTIDE SEQUENCE [LARGE SCALE GENOMIC DNA]</scope>
    <source>
        <strain evidence="5 6">Nv1</strain>
    </source>
</reference>
<evidence type="ECO:0000256" key="1">
    <source>
        <dbReference type="ARBA" id="ARBA00004196"/>
    </source>
</evidence>
<dbReference type="SUPFAM" id="SSF111369">
    <property type="entry name" value="HlyD-like secretion proteins"/>
    <property type="match status" value="1"/>
</dbReference>
<feature type="domain" description="CzcB-like barrel-sandwich hybrid" evidence="4">
    <location>
        <begin position="59"/>
        <end position="242"/>
    </location>
</feature>
<evidence type="ECO:0000313" key="5">
    <source>
        <dbReference type="EMBL" id="SEK66210.1"/>
    </source>
</evidence>
<dbReference type="Proteomes" id="UP000198620">
    <property type="component" value="Unassembled WGS sequence"/>
</dbReference>
<dbReference type="PANTHER" id="PTHR32347">
    <property type="entry name" value="EFFLUX SYSTEM COMPONENT YKNX-RELATED"/>
    <property type="match status" value="1"/>
</dbReference>
<keyword evidence="2 3" id="KW-0175">Coiled coil</keyword>
<proteinExistence type="predicted"/>
<dbReference type="AlphaFoldDB" id="A0A1H7IX18"/>
<organism evidence="5 6">
    <name type="scientific">Nitrosovibrio tenuis</name>
    <dbReference type="NCBI Taxonomy" id="1233"/>
    <lineage>
        <taxon>Bacteria</taxon>
        <taxon>Pseudomonadati</taxon>
        <taxon>Pseudomonadota</taxon>
        <taxon>Betaproteobacteria</taxon>
        <taxon>Nitrosomonadales</taxon>
        <taxon>Nitrosomonadaceae</taxon>
        <taxon>Nitrosovibrio</taxon>
    </lineage>
</organism>
<sequence>MMAIAIGGIIAGLVSAYLSGRQHQPQPPVFNPAPNPYAKGIYSNGVIESYQATGENINLYPEVAGVVTEILVTEGQAVKQWESLLKMDDSVQRATVEQQLSQSKAAHALLEELKAQPRKEVLEVSKAQMEYAKANLKTAETQLEKLQKSYDMNPKSVSKDSLDNAINAADAARANLEVAFRNYNLTKAGAWSYDIRNQERQYIALSNAHEAASALLAKYVIKAPTDGVILSIRAAVGSYISPQGVYGTYTEGFNPIISMGNPEKDLAVRCYVDEILVHRLPDASKMRAQMFIRGTNIRIPLEYVRVQPYISPKIQLSNQRTERVDVRVLPVLFRFEKPKEVQVYPGQLVDVYIGEKEETSE</sequence>
<accession>A0A1H7IX18</accession>
<dbReference type="Gene3D" id="2.40.50.100">
    <property type="match status" value="1"/>
</dbReference>
<dbReference type="Pfam" id="PF25973">
    <property type="entry name" value="BSH_CzcB"/>
    <property type="match status" value="1"/>
</dbReference>
<dbReference type="InterPro" id="IPR050465">
    <property type="entry name" value="UPF0194_transport"/>
</dbReference>
<evidence type="ECO:0000256" key="2">
    <source>
        <dbReference type="ARBA" id="ARBA00023054"/>
    </source>
</evidence>
<dbReference type="GO" id="GO:0030313">
    <property type="term" value="C:cell envelope"/>
    <property type="evidence" value="ECO:0007669"/>
    <property type="project" value="UniProtKB-SubCell"/>
</dbReference>
<name>A0A1H7IX18_9PROT</name>
<dbReference type="Gene3D" id="1.10.287.470">
    <property type="entry name" value="Helix hairpin bin"/>
    <property type="match status" value="1"/>
</dbReference>
<dbReference type="InterPro" id="IPR058647">
    <property type="entry name" value="BSH_CzcB-like"/>
</dbReference>
<evidence type="ECO:0000259" key="4">
    <source>
        <dbReference type="Pfam" id="PF25973"/>
    </source>
</evidence>
<gene>
    <name evidence="5" type="ORF">SAMN05216387_102305</name>
</gene>
<dbReference type="EMBL" id="FOBH01000002">
    <property type="protein sequence ID" value="SEK66210.1"/>
    <property type="molecule type" value="Genomic_DNA"/>
</dbReference>
<feature type="coiled-coil region" evidence="3">
    <location>
        <begin position="96"/>
        <end position="182"/>
    </location>
</feature>
<dbReference type="RefSeq" id="WP_218141479.1">
    <property type="nucleotide sequence ID" value="NZ_FOBH01000002.1"/>
</dbReference>
<dbReference type="PANTHER" id="PTHR32347:SF23">
    <property type="entry name" value="BLL5650 PROTEIN"/>
    <property type="match status" value="1"/>
</dbReference>
<evidence type="ECO:0000313" key="6">
    <source>
        <dbReference type="Proteomes" id="UP000198620"/>
    </source>
</evidence>
<comment type="subcellular location">
    <subcellularLocation>
        <location evidence="1">Cell envelope</location>
    </subcellularLocation>
</comment>
<evidence type="ECO:0000256" key="3">
    <source>
        <dbReference type="SAM" id="Coils"/>
    </source>
</evidence>
<protein>
    <submittedName>
        <fullName evidence="5">HlyD family secretion protein</fullName>
    </submittedName>
</protein>
<dbReference type="STRING" id="1233.SAMN05216387_102305"/>